<keyword evidence="1" id="KW-0479">Metal-binding</keyword>
<evidence type="ECO:0000313" key="7">
    <source>
        <dbReference type="EMBL" id="MBO8458966.1"/>
    </source>
</evidence>
<evidence type="ECO:0000259" key="6">
    <source>
        <dbReference type="Pfam" id="PF00149"/>
    </source>
</evidence>
<keyword evidence="2" id="KW-0378">Hydrolase</keyword>
<feature type="domain" description="Calcineurin-like phosphoesterase" evidence="6">
    <location>
        <begin position="313"/>
        <end position="565"/>
    </location>
</feature>
<evidence type="ECO:0000256" key="4">
    <source>
        <dbReference type="ARBA" id="ARBA00025742"/>
    </source>
</evidence>
<evidence type="ECO:0000256" key="1">
    <source>
        <dbReference type="ARBA" id="ARBA00022723"/>
    </source>
</evidence>
<protein>
    <submittedName>
        <fullName evidence="7">Metallophosphoesterase</fullName>
    </submittedName>
</protein>
<dbReference type="InterPro" id="IPR029052">
    <property type="entry name" value="Metallo-depent_PP-like"/>
</dbReference>
<reference evidence="7" key="2">
    <citation type="journal article" date="2021" name="PeerJ">
        <title>Extensive microbial diversity within the chicken gut microbiome revealed by metagenomics and culture.</title>
        <authorList>
            <person name="Gilroy R."/>
            <person name="Ravi A."/>
            <person name="Getino M."/>
            <person name="Pursley I."/>
            <person name="Horton D.L."/>
            <person name="Alikhan N.F."/>
            <person name="Baker D."/>
            <person name="Gharbi K."/>
            <person name="Hall N."/>
            <person name="Watson M."/>
            <person name="Adriaenssens E.M."/>
            <person name="Foster-Nyarko E."/>
            <person name="Jarju S."/>
            <person name="Secka A."/>
            <person name="Antonio M."/>
            <person name="Oren A."/>
            <person name="Chaudhuri R.R."/>
            <person name="La Ragione R."/>
            <person name="Hildebrand F."/>
            <person name="Pallen M.J."/>
        </authorList>
    </citation>
    <scope>NUCLEOTIDE SEQUENCE</scope>
    <source>
        <strain evidence="7">G3-3990</strain>
    </source>
</reference>
<feature type="signal peptide" evidence="5">
    <location>
        <begin position="1"/>
        <end position="19"/>
    </location>
</feature>
<keyword evidence="5" id="KW-0732">Signal</keyword>
<sequence length="874" mass="95999">MKRTLLLASCLLTLCLSQAQDANDYYGKELVVNGDASNGTNGWTSSGWENGGIHTSSYSSLDFSAENIPTGMNGDDQLFCGNQDQSLWEVGSGFHNASYQIIQLPADLQTSINNSEVVARMSALAGGYEGQDDYVKIVYQFMDAQGSVKKTVEIGNVKAGDRNKTTQLIPVESTFTLLSGITQVKVEIQCYEEEAGYATDGYVDNVSLKLEQATFTPSITVNAAPALGENINANYSGLPGGCQLLLFKDLGSVALNPSLTIEGDRLDNSGVFEIGNQLELGDYTIKAVNESGAEIISAFFSIAAPTTERKDKNIMVLSDIHVMAPSLLVQAGSAFEEYLASDRKLLQESEDILATMISKIIESHPDLVLIPGDLTKDGERASHEMVVDYLNQLQAEGIQVLVVPGNHDVNNPNAHLYNGDHTEFASTVSAEEFASLYEAYGYGQNVKRDENSLSYAAEVLDNLVVLGIDGCMYEKNTFQSQGDSADICITDGRIKPSTLEWLCNQAQEANHSGKQVIAIMHHNLVEHFNGQASIASPYVIREDSLVKEQFMQAGIRVVFTGHFHISDIAMDYNSTKTDSIYDIATGSTVTYPCPYRYVTLNENNTIVEIESRLLKDVPAYEDFDSYARTKLHDGLEPMVRRLIDDYWDVINQTVNDMIAGYGSLLEGQLNMPQTPEELSNLLLLHLKKPGIDTYLTFSESNEHQKKTDEVMDAINVGIDGILHSLVKEGLLQSTIIGEIKKALLPMADEMLGSILYNKTNYGTANESQSNDLYLAFALPEQEAEDTTPTGNKHITDDRCTINAYPSLSDGWVNITCSHIPYDTRLIIYDQLGRVLHQENVKAGSEYSTSYNFSQPGVYLIKLIGENGSARVIIK</sequence>
<dbReference type="Gene3D" id="3.60.21.10">
    <property type="match status" value="1"/>
</dbReference>
<dbReference type="EMBL" id="JADIMG010000009">
    <property type="protein sequence ID" value="MBO8458966.1"/>
    <property type="molecule type" value="Genomic_DNA"/>
</dbReference>
<dbReference type="PANTHER" id="PTHR42988:SF2">
    <property type="entry name" value="CYCLIC NUCLEOTIDE PHOSPHODIESTERASE CBUA0032-RELATED"/>
    <property type="match status" value="1"/>
</dbReference>
<accession>A0A9D9HSE5</accession>
<dbReference type="InterPro" id="IPR026444">
    <property type="entry name" value="Secre_tail"/>
</dbReference>
<evidence type="ECO:0000313" key="8">
    <source>
        <dbReference type="Proteomes" id="UP000823641"/>
    </source>
</evidence>
<dbReference type="InterPro" id="IPR050884">
    <property type="entry name" value="CNP_phosphodiesterase-III"/>
</dbReference>
<keyword evidence="3" id="KW-0408">Iron</keyword>
<gene>
    <name evidence="7" type="ORF">IAA73_01320</name>
</gene>
<evidence type="ECO:0000256" key="5">
    <source>
        <dbReference type="SAM" id="SignalP"/>
    </source>
</evidence>
<evidence type="ECO:0000256" key="2">
    <source>
        <dbReference type="ARBA" id="ARBA00022801"/>
    </source>
</evidence>
<dbReference type="PANTHER" id="PTHR42988">
    <property type="entry name" value="PHOSPHOHYDROLASE"/>
    <property type="match status" value="1"/>
</dbReference>
<dbReference type="GO" id="GO:0046872">
    <property type="term" value="F:metal ion binding"/>
    <property type="evidence" value="ECO:0007669"/>
    <property type="project" value="UniProtKB-KW"/>
</dbReference>
<dbReference type="GO" id="GO:0016787">
    <property type="term" value="F:hydrolase activity"/>
    <property type="evidence" value="ECO:0007669"/>
    <property type="project" value="UniProtKB-KW"/>
</dbReference>
<comment type="caution">
    <text evidence="7">The sequence shown here is derived from an EMBL/GenBank/DDBJ whole genome shotgun (WGS) entry which is preliminary data.</text>
</comment>
<comment type="similarity">
    <text evidence="4">Belongs to the cyclic nucleotide phosphodiesterase class-III family.</text>
</comment>
<organism evidence="7 8">
    <name type="scientific">Candidatus Gallipaludibacter merdavium</name>
    <dbReference type="NCBI Taxonomy" id="2840839"/>
    <lineage>
        <taxon>Bacteria</taxon>
        <taxon>Pseudomonadati</taxon>
        <taxon>Bacteroidota</taxon>
        <taxon>Bacteroidia</taxon>
        <taxon>Bacteroidales</taxon>
        <taxon>Candidatus Gallipaludibacter</taxon>
    </lineage>
</organism>
<dbReference type="NCBIfam" id="TIGR04183">
    <property type="entry name" value="Por_Secre_tail"/>
    <property type="match status" value="1"/>
</dbReference>
<name>A0A9D9HSE5_9BACT</name>
<proteinExistence type="inferred from homology"/>
<evidence type="ECO:0000256" key="3">
    <source>
        <dbReference type="ARBA" id="ARBA00023004"/>
    </source>
</evidence>
<dbReference type="SUPFAM" id="SSF56300">
    <property type="entry name" value="Metallo-dependent phosphatases"/>
    <property type="match status" value="1"/>
</dbReference>
<dbReference type="Pfam" id="PF00149">
    <property type="entry name" value="Metallophos"/>
    <property type="match status" value="1"/>
</dbReference>
<dbReference type="AlphaFoldDB" id="A0A9D9HSE5"/>
<reference evidence="7" key="1">
    <citation type="submission" date="2020-10" db="EMBL/GenBank/DDBJ databases">
        <authorList>
            <person name="Gilroy R."/>
        </authorList>
    </citation>
    <scope>NUCLEOTIDE SEQUENCE</scope>
    <source>
        <strain evidence="7">G3-3990</strain>
    </source>
</reference>
<feature type="chain" id="PRO_5039579216" evidence="5">
    <location>
        <begin position="20"/>
        <end position="874"/>
    </location>
</feature>
<dbReference type="InterPro" id="IPR004843">
    <property type="entry name" value="Calcineurin-like_PHP"/>
</dbReference>
<dbReference type="Proteomes" id="UP000823641">
    <property type="component" value="Unassembled WGS sequence"/>
</dbReference>